<protein>
    <recommendedName>
        <fullName evidence="4">Integral membrane protein</fullName>
    </recommendedName>
</protein>
<evidence type="ECO:0008006" key="4">
    <source>
        <dbReference type="Google" id="ProtNLM"/>
    </source>
</evidence>
<keyword evidence="1" id="KW-0472">Membrane</keyword>
<proteinExistence type="predicted"/>
<dbReference type="PANTHER" id="PTHR38454">
    <property type="entry name" value="INTEGRAL MEMBRANE PROTEIN-RELATED"/>
    <property type="match status" value="1"/>
</dbReference>
<dbReference type="InterPro" id="IPR018580">
    <property type="entry name" value="Uncharacterised_YfhO"/>
</dbReference>
<feature type="transmembrane region" description="Helical" evidence="1">
    <location>
        <begin position="202"/>
        <end position="232"/>
    </location>
</feature>
<accession>A0A2K3YLK7</accession>
<dbReference type="AlphaFoldDB" id="A0A2K3YLK7"/>
<feature type="transmembrane region" description="Helical" evidence="1">
    <location>
        <begin position="21"/>
        <end position="41"/>
    </location>
</feature>
<keyword evidence="3" id="KW-1185">Reference proteome</keyword>
<keyword evidence="1" id="KW-1133">Transmembrane helix</keyword>
<gene>
    <name evidence="2" type="ORF">CD122_08140</name>
</gene>
<feature type="transmembrane region" description="Helical" evidence="1">
    <location>
        <begin position="409"/>
        <end position="429"/>
    </location>
</feature>
<keyword evidence="1" id="KW-0812">Transmembrane</keyword>
<feature type="transmembrane region" description="Helical" evidence="1">
    <location>
        <begin position="252"/>
        <end position="276"/>
    </location>
</feature>
<dbReference type="PANTHER" id="PTHR38454:SF1">
    <property type="entry name" value="INTEGRAL MEMBRANE PROTEIN"/>
    <property type="match status" value="1"/>
</dbReference>
<organism evidence="2 3">
    <name type="scientific">Staphylococcus rostri</name>
    <dbReference type="NCBI Taxonomy" id="522262"/>
    <lineage>
        <taxon>Bacteria</taxon>
        <taxon>Bacillati</taxon>
        <taxon>Bacillota</taxon>
        <taxon>Bacilli</taxon>
        <taxon>Bacillales</taxon>
        <taxon>Staphylococcaceae</taxon>
        <taxon>Staphylococcus</taxon>
    </lineage>
</organism>
<dbReference type="EMBL" id="PPRF01000053">
    <property type="protein sequence ID" value="PNZ26477.1"/>
    <property type="molecule type" value="Genomic_DNA"/>
</dbReference>
<feature type="transmembrane region" description="Helical" evidence="1">
    <location>
        <begin position="435"/>
        <end position="453"/>
    </location>
</feature>
<feature type="transmembrane region" description="Helical" evidence="1">
    <location>
        <begin position="382"/>
        <end position="402"/>
    </location>
</feature>
<name>A0A2K3YLK7_9STAP</name>
<feature type="transmembrane region" description="Helical" evidence="1">
    <location>
        <begin position="98"/>
        <end position="116"/>
    </location>
</feature>
<feature type="transmembrane region" description="Helical" evidence="1">
    <location>
        <begin position="128"/>
        <end position="149"/>
    </location>
</feature>
<comment type="caution">
    <text evidence="2">The sequence shown here is derived from an EMBL/GenBank/DDBJ whole genome shotgun (WGS) entry which is preliminary data.</text>
</comment>
<dbReference type="Proteomes" id="UP000242752">
    <property type="component" value="Unassembled WGS sequence"/>
</dbReference>
<evidence type="ECO:0000256" key="1">
    <source>
        <dbReference type="SAM" id="Phobius"/>
    </source>
</evidence>
<evidence type="ECO:0000313" key="2">
    <source>
        <dbReference type="EMBL" id="PNZ26477.1"/>
    </source>
</evidence>
<reference evidence="2 3" key="1">
    <citation type="submission" date="2017-08" db="EMBL/GenBank/DDBJ databases">
        <title>Draft genome sequences of 64 type strains of genus Staph aureus.</title>
        <authorList>
            <person name="Cole K."/>
            <person name="Golubchik T."/>
            <person name="Russell J."/>
            <person name="Foster D."/>
            <person name="Llewelyn M."/>
            <person name="Wilson D."/>
            <person name="Crook D."/>
            <person name="Paul J."/>
        </authorList>
    </citation>
    <scope>NUCLEOTIDE SEQUENCE [LARGE SCALE GENOMIC DNA]</scope>
    <source>
        <strain evidence="2 3">DSM 21968</strain>
    </source>
</reference>
<dbReference type="Pfam" id="PF09586">
    <property type="entry name" value="YfhO"/>
    <property type="match status" value="1"/>
</dbReference>
<feature type="transmembrane region" description="Helical" evidence="1">
    <location>
        <begin position="358"/>
        <end position="376"/>
    </location>
</feature>
<sequence length="867" mass="100862">MNKKEWVLLKKDFPYLKWFKLLGIALFVGALVYFPVFYRYLQHGIIYSGRYDGIKQMVPFQMFLYERMTSFSSFYDVGFGLGGDYFTDLTYYYTTSPMMYLNFFCIKIIDILGLVDPSTIDFWAKNQLVVAFFKCALTFLATYGMLKMFQMEKPYRFVGALLYSVSTVFYFFNFAWSFFGDVMLYLPLAIWGMERFFKQRKIGLFIVAIALTLFSNFYFSYYLALALAAYLIYRMIDTHPDDVVTRWKKLWLLVPAVGISLCIASLGFLTGVRAFLNNDRKLIDFEVPFLIDFSPDYHIFSNGLHMTITFIALVALFSFKLYRHYYYRLFAIFTWILLIGSLSQYTDSLFNGLSFPERRWGFLLVMSTSVMIALWLKHLTELTWRSYLISLLPLIPLAIATINLSSGRMWWMVASTLILGIVAYCIFAQKGFSQNILYLIIGLFIVQQFLLVWNYRTNNMMRYETTIETLHSPDYHSDVLQKKIDKIKDKQSPLERTDYINNFAVNTSMLHKFNGVALYSSIFDGAILEYYDKLMQVNMGYDSNSYYRTLGDRANMFALWGVTDRIRKGDDNSIPYGMERQEKFSDRGVTWTHSHNTFDYPAAHLTSKVFDASDLKSPLDREHAMLEGVVMDGEKANTPFYANPNLVKFADITPRDAKQQGFNLTVSKDLGGLDISMPPDLSAQYKDYYLEMDVELLYPNSPHYLMVDNFYQERRELTQRYRRFVTPITVRVSANEPMQLKLKKGTYRVNIKGIYGEDYTTLEKAQNDVKPVKVTKDKREIRIDMKPTKKSYLVLPMPYRDGLKAEVDGEARPVKKGNGLQTVIPVNKGEKQVTVHYELPHRGLYLVLMVLGVIGAVVYGKWLRRNS</sequence>
<dbReference type="OrthoDB" id="9815466at2"/>
<feature type="transmembrane region" description="Helical" evidence="1">
    <location>
        <begin position="844"/>
        <end position="862"/>
    </location>
</feature>
<evidence type="ECO:0000313" key="3">
    <source>
        <dbReference type="Proteomes" id="UP000242752"/>
    </source>
</evidence>
<feature type="transmembrane region" description="Helical" evidence="1">
    <location>
        <begin position="325"/>
        <end position="346"/>
    </location>
</feature>
<feature type="transmembrane region" description="Helical" evidence="1">
    <location>
        <begin position="297"/>
        <end position="319"/>
    </location>
</feature>